<dbReference type="AlphaFoldDB" id="A0A059C9C8"/>
<protein>
    <submittedName>
        <fullName evidence="2">Uncharacterized protein</fullName>
    </submittedName>
</protein>
<dbReference type="InParanoid" id="A0A059C9C8"/>
<feature type="compositionally biased region" description="Basic residues" evidence="1">
    <location>
        <begin position="78"/>
        <end position="87"/>
    </location>
</feature>
<dbReference type="EMBL" id="KK198757">
    <property type="protein sequence ID" value="KCW74530.1"/>
    <property type="molecule type" value="Genomic_DNA"/>
</dbReference>
<gene>
    <name evidence="2" type="ORF">EUGRSUZ_E03245</name>
</gene>
<reference evidence="2" key="1">
    <citation type="submission" date="2013-07" db="EMBL/GenBank/DDBJ databases">
        <title>The genome of Eucalyptus grandis.</title>
        <authorList>
            <person name="Schmutz J."/>
            <person name="Hayes R."/>
            <person name="Myburg A."/>
            <person name="Tuskan G."/>
            <person name="Grattapaglia D."/>
            <person name="Rokhsar D.S."/>
        </authorList>
    </citation>
    <scope>NUCLEOTIDE SEQUENCE</scope>
    <source>
        <tissue evidence="2">Leaf extractions</tissue>
    </source>
</reference>
<feature type="region of interest" description="Disordered" evidence="1">
    <location>
        <begin position="78"/>
        <end position="101"/>
    </location>
</feature>
<accession>A0A059C9C8</accession>
<sequence>MIIKPSEIINKTLPPPSAIPQAVREASRQSLTTLLPIPGKVTNLNSTSCSADLQYRQSTMLFPHHSYNFRPYKDSKLKHTKSTRVPKQRLSTILERSASLH</sequence>
<name>A0A059C9C8_EUCGR</name>
<evidence type="ECO:0000256" key="1">
    <source>
        <dbReference type="SAM" id="MobiDB-lite"/>
    </source>
</evidence>
<dbReference type="Gramene" id="KCW74530">
    <property type="protein sequence ID" value="KCW74530"/>
    <property type="gene ID" value="EUGRSUZ_E03245"/>
</dbReference>
<evidence type="ECO:0000313" key="2">
    <source>
        <dbReference type="EMBL" id="KCW74530.1"/>
    </source>
</evidence>
<organism evidence="2">
    <name type="scientific">Eucalyptus grandis</name>
    <name type="common">Flooded gum</name>
    <dbReference type="NCBI Taxonomy" id="71139"/>
    <lineage>
        <taxon>Eukaryota</taxon>
        <taxon>Viridiplantae</taxon>
        <taxon>Streptophyta</taxon>
        <taxon>Embryophyta</taxon>
        <taxon>Tracheophyta</taxon>
        <taxon>Spermatophyta</taxon>
        <taxon>Magnoliopsida</taxon>
        <taxon>eudicotyledons</taxon>
        <taxon>Gunneridae</taxon>
        <taxon>Pentapetalae</taxon>
        <taxon>rosids</taxon>
        <taxon>malvids</taxon>
        <taxon>Myrtales</taxon>
        <taxon>Myrtaceae</taxon>
        <taxon>Myrtoideae</taxon>
        <taxon>Eucalypteae</taxon>
        <taxon>Eucalyptus</taxon>
    </lineage>
</organism>
<proteinExistence type="predicted"/>